<evidence type="ECO:0000256" key="1">
    <source>
        <dbReference type="SAM" id="MobiDB-lite"/>
    </source>
</evidence>
<dbReference type="EMBL" id="KN557911">
    <property type="protein sequence ID" value="KHJ87365.1"/>
    <property type="molecule type" value="Genomic_DNA"/>
</dbReference>
<protein>
    <submittedName>
        <fullName evidence="2">Uncharacterized protein</fullName>
    </submittedName>
</protein>
<gene>
    <name evidence="2" type="ORF">OESDEN_12863</name>
</gene>
<evidence type="ECO:0000313" key="3">
    <source>
        <dbReference type="Proteomes" id="UP000053660"/>
    </source>
</evidence>
<evidence type="ECO:0000313" key="2">
    <source>
        <dbReference type="EMBL" id="KHJ87365.1"/>
    </source>
</evidence>
<feature type="compositionally biased region" description="Polar residues" evidence="1">
    <location>
        <begin position="1"/>
        <end position="11"/>
    </location>
</feature>
<feature type="compositionally biased region" description="Polar residues" evidence="1">
    <location>
        <begin position="100"/>
        <end position="110"/>
    </location>
</feature>
<accession>A0A0B1SVY0</accession>
<dbReference type="OrthoDB" id="10508381at2759"/>
<feature type="region of interest" description="Disordered" evidence="1">
    <location>
        <begin position="1"/>
        <end position="141"/>
    </location>
</feature>
<name>A0A0B1SVY0_OESDE</name>
<feature type="compositionally biased region" description="Polar residues" evidence="1">
    <location>
        <begin position="51"/>
        <end position="60"/>
    </location>
</feature>
<sequence length="141" mass="15297">MKSPKSRTPCSSARDKSLERSQRTSSPFEEDPGADTASLMQAARVHRNSDNAKASASSEALDTLPETAANVEKSMTNVKDQPDTTRSPSQKGSLTLDMDWNSSARSNATMSEDEASSKGDKKKKKKSLFSFMKKKDKSASS</sequence>
<dbReference type="AlphaFoldDB" id="A0A0B1SVY0"/>
<reference evidence="2 3" key="1">
    <citation type="submission" date="2014-03" db="EMBL/GenBank/DDBJ databases">
        <title>Draft genome of the hookworm Oesophagostomum dentatum.</title>
        <authorList>
            <person name="Mitreva M."/>
        </authorList>
    </citation>
    <scope>NUCLEOTIDE SEQUENCE [LARGE SCALE GENOMIC DNA]</scope>
    <source>
        <strain evidence="2 3">OD-Hann</strain>
    </source>
</reference>
<keyword evidence="3" id="KW-1185">Reference proteome</keyword>
<feature type="compositionally biased region" description="Basic residues" evidence="1">
    <location>
        <begin position="120"/>
        <end position="141"/>
    </location>
</feature>
<feature type="compositionally biased region" description="Polar residues" evidence="1">
    <location>
        <begin position="73"/>
        <end position="93"/>
    </location>
</feature>
<organism evidence="2 3">
    <name type="scientific">Oesophagostomum dentatum</name>
    <name type="common">Nodular worm</name>
    <dbReference type="NCBI Taxonomy" id="61180"/>
    <lineage>
        <taxon>Eukaryota</taxon>
        <taxon>Metazoa</taxon>
        <taxon>Ecdysozoa</taxon>
        <taxon>Nematoda</taxon>
        <taxon>Chromadorea</taxon>
        <taxon>Rhabditida</taxon>
        <taxon>Rhabditina</taxon>
        <taxon>Rhabditomorpha</taxon>
        <taxon>Strongyloidea</taxon>
        <taxon>Strongylidae</taxon>
        <taxon>Oesophagostomum</taxon>
    </lineage>
</organism>
<proteinExistence type="predicted"/>
<dbReference type="Proteomes" id="UP000053660">
    <property type="component" value="Unassembled WGS sequence"/>
</dbReference>
<feature type="compositionally biased region" description="Basic and acidic residues" evidence="1">
    <location>
        <begin position="13"/>
        <end position="22"/>
    </location>
</feature>